<dbReference type="AlphaFoldDB" id="A0A7J5Y9P2"/>
<dbReference type="InterPro" id="IPR050818">
    <property type="entry name" value="KCNH_animal-type"/>
</dbReference>
<organism evidence="3 4">
    <name type="scientific">Dissostichus mawsoni</name>
    <name type="common">Antarctic cod</name>
    <dbReference type="NCBI Taxonomy" id="36200"/>
    <lineage>
        <taxon>Eukaryota</taxon>
        <taxon>Metazoa</taxon>
        <taxon>Chordata</taxon>
        <taxon>Craniata</taxon>
        <taxon>Vertebrata</taxon>
        <taxon>Euteleostomi</taxon>
        <taxon>Actinopterygii</taxon>
        <taxon>Neopterygii</taxon>
        <taxon>Teleostei</taxon>
        <taxon>Neoteleostei</taxon>
        <taxon>Acanthomorphata</taxon>
        <taxon>Eupercaria</taxon>
        <taxon>Perciformes</taxon>
        <taxon>Notothenioidei</taxon>
        <taxon>Nototheniidae</taxon>
        <taxon>Dissostichus</taxon>
    </lineage>
</organism>
<dbReference type="PANTHER" id="PTHR10217">
    <property type="entry name" value="VOLTAGE AND LIGAND GATED POTASSIUM CHANNEL"/>
    <property type="match status" value="1"/>
</dbReference>
<evidence type="ECO:0000259" key="2">
    <source>
        <dbReference type="Pfam" id="PF13426"/>
    </source>
</evidence>
<feature type="region of interest" description="Disordered" evidence="1">
    <location>
        <begin position="1"/>
        <end position="81"/>
    </location>
</feature>
<sequence length="228" mass="25986">MRPRAPVRQPGSASSRSVRPEQLERAVTMSFSIGPTQCQRQYRPPSSTYSDTHPEPLQVRPQQDARGKERAGGTAEHFPGEHQTSFLLGNAQIVEWPVVYSNDGFCKLSGFHRAEVMQKSSTCSFMYGELTDKKSIDEVRQTFDNYESNCFEILLYRKNSECSIHSQLQPVAPIRNENDKVVLFLCTFKDITLFKQPIEDETTKGWTKFARLTRALTNNRNTLPKPPP</sequence>
<dbReference type="OrthoDB" id="447251at2759"/>
<dbReference type="GO" id="GO:0005249">
    <property type="term" value="F:voltage-gated potassium channel activity"/>
    <property type="evidence" value="ECO:0007669"/>
    <property type="project" value="InterPro"/>
</dbReference>
<keyword evidence="4" id="KW-1185">Reference proteome</keyword>
<dbReference type="PRINTS" id="PR01464">
    <property type="entry name" value="EAGCHANNEL"/>
</dbReference>
<evidence type="ECO:0000313" key="4">
    <source>
        <dbReference type="Proteomes" id="UP000518266"/>
    </source>
</evidence>
<proteinExistence type="predicted"/>
<dbReference type="EMBL" id="JAAKFY010000015">
    <property type="protein sequence ID" value="KAF3845078.1"/>
    <property type="molecule type" value="Genomic_DNA"/>
</dbReference>
<dbReference type="Pfam" id="PF13426">
    <property type="entry name" value="PAS_9"/>
    <property type="match status" value="1"/>
</dbReference>
<dbReference type="InterPro" id="IPR000014">
    <property type="entry name" value="PAS"/>
</dbReference>
<dbReference type="GO" id="GO:0042391">
    <property type="term" value="P:regulation of membrane potential"/>
    <property type="evidence" value="ECO:0007669"/>
    <property type="project" value="TreeGrafter"/>
</dbReference>
<dbReference type="Proteomes" id="UP000518266">
    <property type="component" value="Unassembled WGS sequence"/>
</dbReference>
<dbReference type="Gene3D" id="3.30.450.20">
    <property type="entry name" value="PAS domain"/>
    <property type="match status" value="1"/>
</dbReference>
<comment type="caution">
    <text evidence="3">The sequence shown here is derived from an EMBL/GenBank/DDBJ whole genome shotgun (WGS) entry which is preliminary data.</text>
</comment>
<evidence type="ECO:0000313" key="3">
    <source>
        <dbReference type="EMBL" id="KAF3845078.1"/>
    </source>
</evidence>
<dbReference type="CDD" id="cd00130">
    <property type="entry name" value="PAS"/>
    <property type="match status" value="1"/>
</dbReference>
<feature type="compositionally biased region" description="Polar residues" evidence="1">
    <location>
        <begin position="29"/>
        <end position="51"/>
    </location>
</feature>
<evidence type="ECO:0000256" key="1">
    <source>
        <dbReference type="SAM" id="MobiDB-lite"/>
    </source>
</evidence>
<feature type="domain" description="PAS" evidence="2">
    <location>
        <begin position="97"/>
        <end position="192"/>
    </location>
</feature>
<gene>
    <name evidence="3" type="ORF">F7725_008241</name>
</gene>
<accession>A0A7J5Y9P2</accession>
<dbReference type="SUPFAM" id="SSF55785">
    <property type="entry name" value="PYP-like sensor domain (PAS domain)"/>
    <property type="match status" value="1"/>
</dbReference>
<dbReference type="GO" id="GO:0008076">
    <property type="term" value="C:voltage-gated potassium channel complex"/>
    <property type="evidence" value="ECO:0007669"/>
    <property type="project" value="TreeGrafter"/>
</dbReference>
<dbReference type="InterPro" id="IPR035965">
    <property type="entry name" value="PAS-like_dom_sf"/>
</dbReference>
<dbReference type="InterPro" id="IPR003949">
    <property type="entry name" value="K_chnl_volt-dep_EAG"/>
</dbReference>
<dbReference type="FunFam" id="3.30.450.20:FF:000009">
    <property type="entry name" value="Potassium voltage-gated channel subfamily H member 1"/>
    <property type="match status" value="1"/>
</dbReference>
<dbReference type="PANTHER" id="PTHR10217:SF533">
    <property type="entry name" value="POTASSIUM VOLTAGE-GATED CHANNEL SUBFAMILY H MEMBER 5"/>
    <property type="match status" value="1"/>
</dbReference>
<name>A0A7J5Y9P2_DISMA</name>
<protein>
    <recommendedName>
        <fullName evidence="2">PAS domain-containing protein</fullName>
    </recommendedName>
</protein>
<reference evidence="3 4" key="1">
    <citation type="submission" date="2020-03" db="EMBL/GenBank/DDBJ databases">
        <title>Dissostichus mawsoni Genome sequencing and assembly.</title>
        <authorList>
            <person name="Park H."/>
        </authorList>
    </citation>
    <scope>NUCLEOTIDE SEQUENCE [LARGE SCALE GENOMIC DNA]</scope>
    <source>
        <strain evidence="3">DM0001</strain>
        <tissue evidence="3">Muscle</tissue>
    </source>
</reference>